<reference evidence="3" key="1">
    <citation type="submission" date="2021-05" db="EMBL/GenBank/DDBJ databases">
        <title>The genome of the haptophyte Pavlova lutheri (Diacronema luteri, Pavlovales) - a model for lipid biosynthesis in eukaryotic algae.</title>
        <authorList>
            <person name="Hulatt C.J."/>
            <person name="Posewitz M.C."/>
        </authorList>
    </citation>
    <scope>NUCLEOTIDE SEQUENCE</scope>
    <source>
        <strain evidence="3">NIVA-4/92</strain>
    </source>
</reference>
<dbReference type="Gene3D" id="1.20.1280.50">
    <property type="match status" value="1"/>
</dbReference>
<dbReference type="InterPro" id="IPR001810">
    <property type="entry name" value="F-box_dom"/>
</dbReference>
<name>A0A8J6C5F9_DIALT</name>
<dbReference type="Gene3D" id="3.80.10.10">
    <property type="entry name" value="Ribonuclease Inhibitor"/>
    <property type="match status" value="1"/>
</dbReference>
<feature type="region of interest" description="Disordered" evidence="1">
    <location>
        <begin position="160"/>
        <end position="181"/>
    </location>
</feature>
<organism evidence="3 4">
    <name type="scientific">Diacronema lutheri</name>
    <name type="common">Unicellular marine alga</name>
    <name type="synonym">Monochrysis lutheri</name>
    <dbReference type="NCBI Taxonomy" id="2081491"/>
    <lineage>
        <taxon>Eukaryota</taxon>
        <taxon>Haptista</taxon>
        <taxon>Haptophyta</taxon>
        <taxon>Pavlovophyceae</taxon>
        <taxon>Pavlovales</taxon>
        <taxon>Pavlovaceae</taxon>
        <taxon>Diacronema</taxon>
    </lineage>
</organism>
<evidence type="ECO:0000259" key="2">
    <source>
        <dbReference type="Pfam" id="PF00646"/>
    </source>
</evidence>
<dbReference type="AlphaFoldDB" id="A0A8J6C5F9"/>
<dbReference type="EMBL" id="JAGTXO010000057">
    <property type="protein sequence ID" value="KAG8458090.1"/>
    <property type="molecule type" value="Genomic_DNA"/>
</dbReference>
<dbReference type="Pfam" id="PF00646">
    <property type="entry name" value="F-box"/>
    <property type="match status" value="1"/>
</dbReference>
<dbReference type="Proteomes" id="UP000751190">
    <property type="component" value="Unassembled WGS sequence"/>
</dbReference>
<accession>A0A8J6C5F9</accession>
<evidence type="ECO:0000256" key="1">
    <source>
        <dbReference type="SAM" id="MobiDB-lite"/>
    </source>
</evidence>
<evidence type="ECO:0000313" key="3">
    <source>
        <dbReference type="EMBL" id="KAG8458090.1"/>
    </source>
</evidence>
<sequence>MAEGCASSSLEDDLVEHILAHLPSPAAWRCRLVCRAWARAVASASLYAWRASSLQLDLVGCAPLDERRARALVGRLHARPPCVTRGAVAQAAKRAPLRIRLDGLRWSRLDGRGPASPAGSAHLVLDVLRAHGSRATLVELSLRGCEDLSATILLRALTPSRARQPAPRGARADAPPERSTGGAELRALDLAGCQSLAPLAGCADWIWPSLAHACPRLESLDVSGALLREPSAHVCAIVDSFGRTLRRLSLAHSRLGLAGARAVCDALARAHAERGHACGALPLRDLCLADCELPSAALEPLARLVGVGALTTGAVLELRALSLADNVDLDDEAPIVALLCAPGMRELSSLDLSATSLRWAAPARHDQPHDQPSGQSALPLEQRLAAVRLERRDVEGEGVRAHAMDGGPSTVAAAIATHCSLQLVAVRGCPALGGAGVARLAHARQQLRARALAHGPAGSTPPLLTVEADAATISSAAAVERRLARAPAARASDPTAAPATDASVPAESWEALAERAELPPLAALAQDAPAALIPRGALEELGRPLSHPPPRSIFFVSAGPPPPSATPAAADCAADCGWRRLGDARAAATAARAAERAAAAPRRRGGAGAGGAHGARADGAARTAQSQPPRLAPSEGRPDGQPSGGQHGRRAQGEACELHAFFFAQRARARFQTGHHAGMRL</sequence>
<comment type="caution">
    <text evidence="3">The sequence shown here is derived from an EMBL/GenBank/DDBJ whole genome shotgun (WGS) entry which is preliminary data.</text>
</comment>
<dbReference type="InterPro" id="IPR032675">
    <property type="entry name" value="LRR_dom_sf"/>
</dbReference>
<keyword evidence="4" id="KW-1185">Reference proteome</keyword>
<feature type="region of interest" description="Disordered" evidence="1">
    <location>
        <begin position="485"/>
        <end position="507"/>
    </location>
</feature>
<protein>
    <recommendedName>
        <fullName evidence="2">F-box domain-containing protein</fullName>
    </recommendedName>
</protein>
<proteinExistence type="predicted"/>
<gene>
    <name evidence="3" type="ORF">KFE25_012750</name>
</gene>
<feature type="domain" description="F-box" evidence="2">
    <location>
        <begin position="8"/>
        <end position="47"/>
    </location>
</feature>
<dbReference type="SUPFAM" id="SSF81383">
    <property type="entry name" value="F-box domain"/>
    <property type="match status" value="1"/>
</dbReference>
<feature type="compositionally biased region" description="Low complexity" evidence="1">
    <location>
        <begin position="160"/>
        <end position="169"/>
    </location>
</feature>
<dbReference type="SUPFAM" id="SSF52047">
    <property type="entry name" value="RNI-like"/>
    <property type="match status" value="1"/>
</dbReference>
<dbReference type="InterPro" id="IPR036047">
    <property type="entry name" value="F-box-like_dom_sf"/>
</dbReference>
<evidence type="ECO:0000313" key="4">
    <source>
        <dbReference type="Proteomes" id="UP000751190"/>
    </source>
</evidence>
<feature type="region of interest" description="Disordered" evidence="1">
    <location>
        <begin position="595"/>
        <end position="652"/>
    </location>
</feature>